<evidence type="ECO:0000313" key="3">
    <source>
        <dbReference type="EMBL" id="GAA0478038.1"/>
    </source>
</evidence>
<dbReference type="PANTHER" id="PTHR43179:SF7">
    <property type="entry name" value="RHAMNOSYLTRANSFERASE WBBL"/>
    <property type="match status" value="1"/>
</dbReference>
<keyword evidence="4" id="KW-1185">Reference proteome</keyword>
<dbReference type="RefSeq" id="WP_346097253.1">
    <property type="nucleotide sequence ID" value="NZ_BAAABY010000033.1"/>
</dbReference>
<dbReference type="InterPro" id="IPR001173">
    <property type="entry name" value="Glyco_trans_2-like"/>
</dbReference>
<evidence type="ECO:0000256" key="1">
    <source>
        <dbReference type="SAM" id="MobiDB-lite"/>
    </source>
</evidence>
<dbReference type="EMBL" id="BAAABY010000033">
    <property type="protein sequence ID" value="GAA0478038.1"/>
    <property type="molecule type" value="Genomic_DNA"/>
</dbReference>
<feature type="domain" description="Glycosyltransferase 2-like" evidence="2">
    <location>
        <begin position="101"/>
        <end position="233"/>
    </location>
</feature>
<dbReference type="Proteomes" id="UP001500909">
    <property type="component" value="Unassembled WGS sequence"/>
</dbReference>
<dbReference type="Pfam" id="PF00535">
    <property type="entry name" value="Glycos_transf_2"/>
    <property type="match status" value="1"/>
</dbReference>
<organism evidence="3 4">
    <name type="scientific">Streptomyces olivaceiscleroticus</name>
    <dbReference type="NCBI Taxonomy" id="68245"/>
    <lineage>
        <taxon>Bacteria</taxon>
        <taxon>Bacillati</taxon>
        <taxon>Actinomycetota</taxon>
        <taxon>Actinomycetes</taxon>
        <taxon>Kitasatosporales</taxon>
        <taxon>Streptomycetaceae</taxon>
        <taxon>Streptomyces</taxon>
    </lineage>
</organism>
<proteinExistence type="predicted"/>
<evidence type="ECO:0000259" key="2">
    <source>
        <dbReference type="Pfam" id="PF00535"/>
    </source>
</evidence>
<comment type="caution">
    <text evidence="3">The sequence shown here is derived from an EMBL/GenBank/DDBJ whole genome shotgun (WGS) entry which is preliminary data.</text>
</comment>
<sequence>MTATPLPPPLPGPWDTLLPLGFAVELAGDAHRSRDGRLLLGGAPPRLLRLGPTAARLLDGGRFTVTGRTSAALARRLLDIGAVHPRPPLGTGPAGTTADTTVVVPARDRAELVDALLARLRAAPETAPLPVLVVDDGSRDPAALAAAAARHGAILLRHPRNLGPAAARNTGLRHAATPYVAFLDSDVAPGPGWLAPLLAQFADPAVALVAPRIVAAPPPGGRRGVLDRYEDVRSPLDMGAREGPVVPLSALAYVPSATLVVRRAALGTGFDPRLRVAEDVDLCMRLHAAGWRLRYVPEVTVGHHHRTGLRDWLGQRAGYGTGAAELALRHPGQVPPLHAAPWSVAACALLLRGRPLPAAAAVALTGVTAVRLARRMPDADTPVRAAALLTLAGLRGTAEQLLRCATRHHWPLAAAAGAASRRARRVLLAAALAEGLLDHRRAASGLDPLTHTAVRRLDDLAYGWGVWRGAFRRRTAGPLLPRIVRTAAVPARPPAASPPSHTPRSAHQPSANLPAPH</sequence>
<protein>
    <submittedName>
        <fullName evidence="3">Mycofactocin biosynthesis glycosyltransferase MftF</fullName>
    </submittedName>
</protein>
<gene>
    <name evidence="3" type="primary">mftF</name>
    <name evidence="3" type="ORF">GCM10010361_48190</name>
</gene>
<feature type="region of interest" description="Disordered" evidence="1">
    <location>
        <begin position="491"/>
        <end position="517"/>
    </location>
</feature>
<reference evidence="3 4" key="1">
    <citation type="journal article" date="2019" name="Int. J. Syst. Evol. Microbiol.">
        <title>The Global Catalogue of Microorganisms (GCM) 10K type strain sequencing project: providing services to taxonomists for standard genome sequencing and annotation.</title>
        <authorList>
            <consortium name="The Broad Institute Genomics Platform"/>
            <consortium name="The Broad Institute Genome Sequencing Center for Infectious Disease"/>
            <person name="Wu L."/>
            <person name="Ma J."/>
        </authorList>
    </citation>
    <scope>NUCLEOTIDE SEQUENCE [LARGE SCALE GENOMIC DNA]</scope>
    <source>
        <strain evidence="3 4">JCM 4805</strain>
    </source>
</reference>
<dbReference type="Gene3D" id="3.90.550.10">
    <property type="entry name" value="Spore Coat Polysaccharide Biosynthesis Protein SpsA, Chain A"/>
    <property type="match status" value="1"/>
</dbReference>
<feature type="compositionally biased region" description="Pro residues" evidence="1">
    <location>
        <begin position="491"/>
        <end position="501"/>
    </location>
</feature>
<evidence type="ECO:0000313" key="4">
    <source>
        <dbReference type="Proteomes" id="UP001500909"/>
    </source>
</evidence>
<name>A0ABN1AJG0_9ACTN</name>
<dbReference type="PANTHER" id="PTHR43179">
    <property type="entry name" value="RHAMNOSYLTRANSFERASE WBBL"/>
    <property type="match status" value="1"/>
</dbReference>
<dbReference type="InterPro" id="IPR023981">
    <property type="entry name" value="MftF"/>
</dbReference>
<accession>A0ABN1AJG0</accession>
<dbReference type="InterPro" id="IPR029044">
    <property type="entry name" value="Nucleotide-diphossugar_trans"/>
</dbReference>
<dbReference type="NCBIfam" id="TIGR03965">
    <property type="entry name" value="mycofact_glyco"/>
    <property type="match status" value="1"/>
</dbReference>
<dbReference type="SUPFAM" id="SSF53448">
    <property type="entry name" value="Nucleotide-diphospho-sugar transferases"/>
    <property type="match status" value="1"/>
</dbReference>